<feature type="region of interest" description="Disordered" evidence="1">
    <location>
        <begin position="72"/>
        <end position="98"/>
    </location>
</feature>
<gene>
    <name evidence="2" type="ORF">POSPLADRAFT_1048998</name>
</gene>
<accession>A0A1X6MRJ9</accession>
<name>A0A1X6MRJ9_9APHY</name>
<sequence>MATADFLAPLLSGVRQRPQDIIDVDALDDETMTILGTASQFQDSRVPEGSRSAFQNAAAGPSSTSIIVVDSSEDEDVSSVNGTANVRPQRVRPRARPRPPHVVSLVQLTANAANNAPPPIVPSAQPFPFEAQIQQPVRRANSPPLYLPPPAAAPRSQHQPIMGLGGGLIALNRQNVIDEANRRQREAEAHARQHGPHNIWHNLNIAGMWRNGILGGGYHLPGLWHASDDNGQYDPGDLYGLDLFGDVLDGLFQRNRAFGARGTQGRSAGPSDPLYKPTYTHPETAPAGFTFDFSPPDAPSSTRAPAVIVLDDDDTAAVAHNSKTSSTAVETTTTLVCARCMDPLILSTNGAASEDKRKARKVWALRCGHMLDGKCIAELMRPRPPPPPPFAQEIEAEVPGFKGKGKGRAMPVVEARPAEGEETPVVSSVADEDQGQVLGKRNRTGDRKGKAKALDVPTIPIPSASPTSPVETEPADTSMRSRLRPRPPRGQPTTVRGSANASAAASALGSATSPVAARPTQARRGRAPARPRGPAKGKGRAKKPAIEAEHLWACPIAGCSRPHKSVCTDGEWKMDDQMGAIGVFV</sequence>
<feature type="compositionally biased region" description="Basic residues" evidence="1">
    <location>
        <begin position="89"/>
        <end position="98"/>
    </location>
</feature>
<proteinExistence type="predicted"/>
<feature type="compositionally biased region" description="Basic residues" evidence="1">
    <location>
        <begin position="521"/>
        <end position="543"/>
    </location>
</feature>
<dbReference type="AlphaFoldDB" id="A0A1X6MRJ9"/>
<evidence type="ECO:0000313" key="3">
    <source>
        <dbReference type="Proteomes" id="UP000194127"/>
    </source>
</evidence>
<keyword evidence="3" id="KW-1185">Reference proteome</keyword>
<protein>
    <submittedName>
        <fullName evidence="2">Uncharacterized protein</fullName>
    </submittedName>
</protein>
<dbReference type="STRING" id="670580.A0A1X6MRJ9"/>
<dbReference type="EMBL" id="KZ110603">
    <property type="protein sequence ID" value="OSX58803.1"/>
    <property type="molecule type" value="Genomic_DNA"/>
</dbReference>
<evidence type="ECO:0000256" key="1">
    <source>
        <dbReference type="SAM" id="MobiDB-lite"/>
    </source>
</evidence>
<evidence type="ECO:0000313" key="2">
    <source>
        <dbReference type="EMBL" id="OSX58803.1"/>
    </source>
</evidence>
<dbReference type="OrthoDB" id="2507647at2759"/>
<feature type="compositionally biased region" description="Low complexity" evidence="1">
    <location>
        <begin position="457"/>
        <end position="469"/>
    </location>
</feature>
<organism evidence="2 3">
    <name type="scientific">Postia placenta MAD-698-R-SB12</name>
    <dbReference type="NCBI Taxonomy" id="670580"/>
    <lineage>
        <taxon>Eukaryota</taxon>
        <taxon>Fungi</taxon>
        <taxon>Dikarya</taxon>
        <taxon>Basidiomycota</taxon>
        <taxon>Agaricomycotina</taxon>
        <taxon>Agaricomycetes</taxon>
        <taxon>Polyporales</taxon>
        <taxon>Adustoporiaceae</taxon>
        <taxon>Rhodonia</taxon>
    </lineage>
</organism>
<dbReference type="GeneID" id="36324594"/>
<dbReference type="Proteomes" id="UP000194127">
    <property type="component" value="Unassembled WGS sequence"/>
</dbReference>
<dbReference type="RefSeq" id="XP_024335597.1">
    <property type="nucleotide sequence ID" value="XM_024479644.1"/>
</dbReference>
<feature type="compositionally biased region" description="Low complexity" evidence="1">
    <location>
        <begin position="498"/>
        <end position="513"/>
    </location>
</feature>
<reference evidence="2 3" key="1">
    <citation type="submission" date="2017-04" db="EMBL/GenBank/DDBJ databases">
        <title>Genome Sequence of the Model Brown-Rot Fungus Postia placenta SB12.</title>
        <authorList>
            <consortium name="DOE Joint Genome Institute"/>
            <person name="Gaskell J."/>
            <person name="Kersten P."/>
            <person name="Larrondo L.F."/>
            <person name="Canessa P."/>
            <person name="Martinez D."/>
            <person name="Hibbett D."/>
            <person name="Schmoll M."/>
            <person name="Kubicek C.P."/>
            <person name="Martinez A.T."/>
            <person name="Yadav J."/>
            <person name="Master E."/>
            <person name="Magnuson J.K."/>
            <person name="James T."/>
            <person name="Yaver D."/>
            <person name="Berka R."/>
            <person name="Labutti K."/>
            <person name="Lipzen A."/>
            <person name="Aerts A."/>
            <person name="Barry K."/>
            <person name="Henrissat B."/>
            <person name="Blanchette R."/>
            <person name="Grigoriev I."/>
            <person name="Cullen D."/>
        </authorList>
    </citation>
    <scope>NUCLEOTIDE SEQUENCE [LARGE SCALE GENOMIC DNA]</scope>
    <source>
        <strain evidence="2 3">MAD-698-R-SB12</strain>
    </source>
</reference>
<feature type="region of interest" description="Disordered" evidence="1">
    <location>
        <begin position="418"/>
        <end position="544"/>
    </location>
</feature>